<dbReference type="PANTHER" id="PTHR21223">
    <property type="entry name" value="CBY1-INTERACTING BAR DOMAIN-CONTAINING PROTEIN HOMOLOG"/>
    <property type="match status" value="1"/>
</dbReference>
<evidence type="ECO:0008006" key="6">
    <source>
        <dbReference type="Google" id="ProtNLM"/>
    </source>
</evidence>
<dbReference type="Proteomes" id="UP000261620">
    <property type="component" value="Unplaced"/>
</dbReference>
<dbReference type="PANTHER" id="PTHR21223:SF3">
    <property type="entry name" value="CBY1-INTERACTING BAR DOMAIN-CONTAINING PROTEIN 2"/>
    <property type="match status" value="1"/>
</dbReference>
<dbReference type="Gene3D" id="1.20.1270.60">
    <property type="entry name" value="Arfaptin homology (AH) domain/BAR domain"/>
    <property type="match status" value="1"/>
</dbReference>
<dbReference type="STRING" id="94237.ENSMMOP00000007546"/>
<dbReference type="InterPro" id="IPR009602">
    <property type="entry name" value="CBAR/FAM92"/>
</dbReference>
<dbReference type="AlphaFoldDB" id="A0A3Q3VWU3"/>
<comment type="subcellular location">
    <subcellularLocation>
        <location evidence="1">Cytoplasm</location>
        <location evidence="1">Cytoskeleton</location>
        <location evidence="1">Microtubule organizing center</location>
        <location evidence="1">Centrosome</location>
        <location evidence="1">Centriole</location>
    </subcellularLocation>
</comment>
<dbReference type="OMA" id="RPINATN"/>
<dbReference type="GO" id="GO:0060271">
    <property type="term" value="P:cilium assembly"/>
    <property type="evidence" value="ECO:0007669"/>
    <property type="project" value="TreeGrafter"/>
</dbReference>
<proteinExistence type="predicted"/>
<accession>A0A3Q3VWU3</accession>
<dbReference type="InterPro" id="IPR027267">
    <property type="entry name" value="AH/BAR_dom_sf"/>
</dbReference>
<keyword evidence="5" id="KW-1185">Reference proteome</keyword>
<dbReference type="Pfam" id="PF06730">
    <property type="entry name" value="FAM92"/>
    <property type="match status" value="1"/>
</dbReference>
<dbReference type="Ensembl" id="ENSMMOT00000007688.1">
    <property type="protein sequence ID" value="ENSMMOP00000007546.1"/>
    <property type="gene ID" value="ENSMMOG00000005868.1"/>
</dbReference>
<reference evidence="4" key="1">
    <citation type="submission" date="2025-08" db="UniProtKB">
        <authorList>
            <consortium name="Ensembl"/>
        </authorList>
    </citation>
    <scope>IDENTIFICATION</scope>
</reference>
<dbReference type="GO" id="GO:0036064">
    <property type="term" value="C:ciliary basal body"/>
    <property type="evidence" value="ECO:0007669"/>
    <property type="project" value="TreeGrafter"/>
</dbReference>
<dbReference type="GO" id="GO:0035869">
    <property type="term" value="C:ciliary transition zone"/>
    <property type="evidence" value="ECO:0007669"/>
    <property type="project" value="TreeGrafter"/>
</dbReference>
<evidence type="ECO:0000313" key="5">
    <source>
        <dbReference type="Proteomes" id="UP000261620"/>
    </source>
</evidence>
<evidence type="ECO:0000313" key="4">
    <source>
        <dbReference type="Ensembl" id="ENSMMOP00000007546.1"/>
    </source>
</evidence>
<name>A0A3Q3VWU3_MOLML</name>
<evidence type="ECO:0000256" key="1">
    <source>
        <dbReference type="ARBA" id="ARBA00004114"/>
    </source>
</evidence>
<evidence type="ECO:0000256" key="3">
    <source>
        <dbReference type="SAM" id="MobiDB-lite"/>
    </source>
</evidence>
<feature type="region of interest" description="Disordered" evidence="3">
    <location>
        <begin position="262"/>
        <end position="317"/>
    </location>
</feature>
<dbReference type="GO" id="GO:0005814">
    <property type="term" value="C:centriole"/>
    <property type="evidence" value="ECO:0007669"/>
    <property type="project" value="UniProtKB-SubCell"/>
</dbReference>
<feature type="coiled-coil region" evidence="2">
    <location>
        <begin position="111"/>
        <end position="178"/>
    </location>
</feature>
<evidence type="ECO:0000256" key="2">
    <source>
        <dbReference type="SAM" id="Coils"/>
    </source>
</evidence>
<reference evidence="4" key="2">
    <citation type="submission" date="2025-09" db="UniProtKB">
        <authorList>
            <consortium name="Ensembl"/>
        </authorList>
    </citation>
    <scope>IDENTIFICATION</scope>
</reference>
<keyword evidence="2" id="KW-0175">Coiled coil</keyword>
<protein>
    <recommendedName>
        <fullName evidence="6">Family with sequence similarity 92 member B</fullName>
    </recommendedName>
</protein>
<sequence length="317" mass="36643">ILLKTPSSRNLFCRDAKVKSIEQTMEHAERYLGQICSLLASYTRKTARLRDKADLLVAQIHDFSDTEDPEFQTGLKNLAEDLALVQDHRQAQVARLETRVVAPLKAYGDIIKNKRADLKNFHSNLKRELKELQKLEKIQLRNPADRQSIAGDNAQKVSTDAQRSVQQLEETITDFQRQKLEDIKVSLIHFITVEMLFHAKALEVYTHTCHSLERMSIHRDLEVASANDTVHNTYCLALQQVRSRQYTADTLISHNIKTCSGTSQRTLQKQRGVEEEEEEGEEEEEEEVTSESETEERRHSSRRTYAAKHADMHRRHK</sequence>
<organism evidence="4 5">
    <name type="scientific">Mola mola</name>
    <name type="common">Ocean sunfish</name>
    <name type="synonym">Tetraodon mola</name>
    <dbReference type="NCBI Taxonomy" id="94237"/>
    <lineage>
        <taxon>Eukaryota</taxon>
        <taxon>Metazoa</taxon>
        <taxon>Chordata</taxon>
        <taxon>Craniata</taxon>
        <taxon>Vertebrata</taxon>
        <taxon>Euteleostomi</taxon>
        <taxon>Actinopterygii</taxon>
        <taxon>Neopterygii</taxon>
        <taxon>Teleostei</taxon>
        <taxon>Neoteleostei</taxon>
        <taxon>Acanthomorphata</taxon>
        <taxon>Eupercaria</taxon>
        <taxon>Tetraodontiformes</taxon>
        <taxon>Molidae</taxon>
        <taxon>Mola</taxon>
    </lineage>
</organism>
<feature type="compositionally biased region" description="Acidic residues" evidence="3">
    <location>
        <begin position="274"/>
        <end position="294"/>
    </location>
</feature>
<feature type="compositionally biased region" description="Basic residues" evidence="3">
    <location>
        <begin position="299"/>
        <end position="317"/>
    </location>
</feature>